<name>A0AAV5UBM7_9BILA</name>
<evidence type="ECO:0000259" key="9">
    <source>
        <dbReference type="PROSITE" id="PS51498"/>
    </source>
</evidence>
<dbReference type="InterPro" id="IPR023341">
    <property type="entry name" value="MABP"/>
</dbReference>
<keyword evidence="4" id="KW-0967">Endosome</keyword>
<dbReference type="GO" id="GO:0015031">
    <property type="term" value="P:protein transport"/>
    <property type="evidence" value="ECO:0007669"/>
    <property type="project" value="UniProtKB-KW"/>
</dbReference>
<sequence length="286" mass="31417">MGESELIRSVDMSSETLPITAICIVADRNKAPIGFTPILKTHDESADADLWRESAFSLWSRPVRYIAVSREIKTAIPASRSVITDLTVTKENEPVPHGYIALDYTADSKEKALRKRFLCVKTESLESCVDAVTEIVVMSKTKKPPRDHSLAGEVDGIVICFKTGVIPPHYGLKQSHSDTNLGFNLSGPSRSGVPSAYPQLDNMPHPSSHSTSDLNHVRNDATNAFTIKGAVPTRNNPIEGVNFIVNPRIVNTQKKSSSLSPLPPYDAYFQDEFNYGFQLENATISS</sequence>
<feature type="domain" description="MABP" evidence="9">
    <location>
        <begin position="16"/>
        <end position="165"/>
    </location>
</feature>
<dbReference type="GO" id="GO:0000813">
    <property type="term" value="C:ESCRT I complex"/>
    <property type="evidence" value="ECO:0007669"/>
    <property type="project" value="InterPro"/>
</dbReference>
<dbReference type="InterPro" id="IPR018798">
    <property type="entry name" value="MVB12A/B"/>
</dbReference>
<protein>
    <recommendedName>
        <fullName evidence="12">ESCRT-I complex subunit MVB12A</fullName>
    </recommendedName>
</protein>
<evidence type="ECO:0000259" key="8">
    <source>
        <dbReference type="PROSITE" id="PS51497"/>
    </source>
</evidence>
<proteinExistence type="inferred from homology"/>
<dbReference type="AlphaFoldDB" id="A0AAV5UBM7"/>
<evidence type="ECO:0000256" key="5">
    <source>
        <dbReference type="ARBA" id="ARBA00022927"/>
    </source>
</evidence>
<dbReference type="GO" id="GO:0019075">
    <property type="term" value="P:virus maturation"/>
    <property type="evidence" value="ECO:0007669"/>
    <property type="project" value="TreeGrafter"/>
</dbReference>
<evidence type="ECO:0000256" key="6">
    <source>
        <dbReference type="ARBA" id="ARBA00023136"/>
    </source>
</evidence>
<gene>
    <name evidence="10" type="ORF">PENTCL1PPCAC_26469</name>
</gene>
<evidence type="ECO:0000313" key="10">
    <source>
        <dbReference type="EMBL" id="GMT04295.1"/>
    </source>
</evidence>
<dbReference type="PROSITE" id="PS51497">
    <property type="entry name" value="UMA"/>
    <property type="match status" value="1"/>
</dbReference>
<dbReference type="PROSITE" id="PS51498">
    <property type="entry name" value="MABP"/>
    <property type="match status" value="1"/>
</dbReference>
<dbReference type="Gene3D" id="2.100.10.50">
    <property type="match status" value="1"/>
</dbReference>
<comment type="subcellular location">
    <subcellularLocation>
        <location evidence="1">Late endosome membrane</location>
        <topology evidence="1">Peripheral membrane protein</topology>
    </subcellularLocation>
</comment>
<dbReference type="InterPro" id="IPR040297">
    <property type="entry name" value="MVB12B"/>
</dbReference>
<accession>A0AAV5UBM7</accession>
<evidence type="ECO:0000256" key="3">
    <source>
        <dbReference type="ARBA" id="ARBA00022448"/>
    </source>
</evidence>
<keyword evidence="6" id="KW-0472">Membrane</keyword>
<dbReference type="PANTHER" id="PTHR31547:SF1">
    <property type="entry name" value="MULTIVESICULAR BODY SUBUNIT 12B"/>
    <property type="match status" value="1"/>
</dbReference>
<organism evidence="10 11">
    <name type="scientific">Pristionchus entomophagus</name>
    <dbReference type="NCBI Taxonomy" id="358040"/>
    <lineage>
        <taxon>Eukaryota</taxon>
        <taxon>Metazoa</taxon>
        <taxon>Ecdysozoa</taxon>
        <taxon>Nematoda</taxon>
        <taxon>Chromadorea</taxon>
        <taxon>Rhabditida</taxon>
        <taxon>Rhabditina</taxon>
        <taxon>Diplogasteromorpha</taxon>
        <taxon>Diplogasteroidea</taxon>
        <taxon>Neodiplogasteridae</taxon>
        <taxon>Pristionchus</taxon>
    </lineage>
</organism>
<dbReference type="GO" id="GO:0046755">
    <property type="term" value="P:viral budding"/>
    <property type="evidence" value="ECO:0007669"/>
    <property type="project" value="TreeGrafter"/>
</dbReference>
<comment type="function">
    <text evidence="7">Component of the ESCRT-I complex, a regulator of vesicular trafficking process. Required for the sorting of endocytic ubiquitinated cargos into multivesicular bodies.</text>
</comment>
<dbReference type="InterPro" id="IPR023340">
    <property type="entry name" value="UMA"/>
</dbReference>
<evidence type="ECO:0008006" key="12">
    <source>
        <dbReference type="Google" id="ProtNLM"/>
    </source>
</evidence>
<feature type="domain" description="UMA" evidence="8">
    <location>
        <begin position="238"/>
        <end position="284"/>
    </location>
</feature>
<evidence type="ECO:0000256" key="2">
    <source>
        <dbReference type="ARBA" id="ARBA00010432"/>
    </source>
</evidence>
<keyword evidence="11" id="KW-1185">Reference proteome</keyword>
<comment type="similarity">
    <text evidence="2">Belongs to the MVB12 family.</text>
</comment>
<dbReference type="EMBL" id="BTSX01000006">
    <property type="protein sequence ID" value="GMT04295.1"/>
    <property type="molecule type" value="Genomic_DNA"/>
</dbReference>
<evidence type="ECO:0000313" key="11">
    <source>
        <dbReference type="Proteomes" id="UP001432027"/>
    </source>
</evidence>
<dbReference type="GO" id="GO:0031902">
    <property type="term" value="C:late endosome membrane"/>
    <property type="evidence" value="ECO:0007669"/>
    <property type="project" value="UniProtKB-SubCell"/>
</dbReference>
<dbReference type="Pfam" id="PF10240">
    <property type="entry name" value="DUF2464"/>
    <property type="match status" value="1"/>
</dbReference>
<keyword evidence="3" id="KW-0813">Transport</keyword>
<comment type="caution">
    <text evidence="10">The sequence shown here is derived from an EMBL/GenBank/DDBJ whole genome shotgun (WGS) entry which is preliminary data.</text>
</comment>
<evidence type="ECO:0000256" key="1">
    <source>
        <dbReference type="ARBA" id="ARBA00004633"/>
    </source>
</evidence>
<dbReference type="PANTHER" id="PTHR31547">
    <property type="entry name" value="MULTIVESICULAR BODY SUBUNIT 12B"/>
    <property type="match status" value="1"/>
</dbReference>
<dbReference type="Proteomes" id="UP001432027">
    <property type="component" value="Unassembled WGS sequence"/>
</dbReference>
<dbReference type="GO" id="GO:0042058">
    <property type="term" value="P:regulation of epidermal growth factor receptor signaling pathway"/>
    <property type="evidence" value="ECO:0007669"/>
    <property type="project" value="TreeGrafter"/>
</dbReference>
<evidence type="ECO:0000256" key="7">
    <source>
        <dbReference type="ARBA" id="ARBA00053101"/>
    </source>
</evidence>
<keyword evidence="5" id="KW-0653">Protein transport</keyword>
<evidence type="ECO:0000256" key="4">
    <source>
        <dbReference type="ARBA" id="ARBA00022753"/>
    </source>
</evidence>
<dbReference type="FunFam" id="2.100.10.50:FF:000002">
    <property type="entry name" value="Multivesicular body subunit 12B"/>
    <property type="match status" value="1"/>
</dbReference>
<reference evidence="10" key="1">
    <citation type="submission" date="2023-10" db="EMBL/GenBank/DDBJ databases">
        <title>Genome assembly of Pristionchus species.</title>
        <authorList>
            <person name="Yoshida K."/>
            <person name="Sommer R.J."/>
        </authorList>
    </citation>
    <scope>NUCLEOTIDE SEQUENCE</scope>
    <source>
        <strain evidence="10">RS0144</strain>
    </source>
</reference>